<organism evidence="1 2">
    <name type="scientific">Chitinophaga niabensis</name>
    <dbReference type="NCBI Taxonomy" id="536979"/>
    <lineage>
        <taxon>Bacteria</taxon>
        <taxon>Pseudomonadati</taxon>
        <taxon>Bacteroidota</taxon>
        <taxon>Chitinophagia</taxon>
        <taxon>Chitinophagales</taxon>
        <taxon>Chitinophagaceae</taxon>
        <taxon>Chitinophaga</taxon>
    </lineage>
</organism>
<dbReference type="AlphaFoldDB" id="A0A1N6E234"/>
<proteinExistence type="predicted"/>
<dbReference type="STRING" id="536979.SAMN04488055_1247"/>
<reference evidence="2" key="1">
    <citation type="submission" date="2016-11" db="EMBL/GenBank/DDBJ databases">
        <authorList>
            <person name="Varghese N."/>
            <person name="Submissions S."/>
        </authorList>
    </citation>
    <scope>NUCLEOTIDE SEQUENCE [LARGE SCALE GENOMIC DNA]</scope>
    <source>
        <strain evidence="2">DSM 24787</strain>
    </source>
</reference>
<evidence type="ECO:0000313" key="1">
    <source>
        <dbReference type="EMBL" id="SIN77079.1"/>
    </source>
</evidence>
<dbReference type="EMBL" id="FSRA01000001">
    <property type="protein sequence ID" value="SIN77079.1"/>
    <property type="molecule type" value="Genomic_DNA"/>
</dbReference>
<dbReference type="RefSeq" id="WP_074238404.1">
    <property type="nucleotide sequence ID" value="NZ_FSRA01000001.1"/>
</dbReference>
<dbReference type="OrthoDB" id="669645at2"/>
<dbReference type="InterPro" id="IPR025332">
    <property type="entry name" value="DUF4238"/>
</dbReference>
<dbReference type="Pfam" id="PF14022">
    <property type="entry name" value="DUF4238"/>
    <property type="match status" value="1"/>
</dbReference>
<keyword evidence="2" id="KW-1185">Reference proteome</keyword>
<protein>
    <recommendedName>
        <fullName evidence="3">DUF4238 domain-containing protein</fullName>
    </recommendedName>
</protein>
<accession>A0A1N6E234</accession>
<dbReference type="Proteomes" id="UP000185003">
    <property type="component" value="Unassembled WGS sequence"/>
</dbReference>
<gene>
    <name evidence="1" type="ORF">SAMN04488055_1247</name>
</gene>
<evidence type="ECO:0008006" key="3">
    <source>
        <dbReference type="Google" id="ProtNLM"/>
    </source>
</evidence>
<name>A0A1N6E234_9BACT</name>
<sequence length="372" mass="42585">MGAPKHQHFIPKSFLKQFATKAEEGRYLVDTLMRGSDEIKTLTTTQVCVQKNIYTFPPETPGDRFSLEKRYASEVDDIYPSVYNLLIDTELTSLSKEQKRSVLNTILSLYFRTPFFLNDENEKLDKSFDGFNDRLNSGDDIIEYIDEWNEAHVINMENIEEIRAALKVKNKLFFLDNHLEQWKRFVDYKMECGIEVMEVPAEVPLISSDNPVLILGPDSKPNPHNIFDQHNIIEIALDRKHYLVIYPNAVSEGERLELRRGKRDKRFAAGVNLRTEETSDGRILGYPGDVKAHFESQKALGAHTEENIKDFKNIRDKATGLAELFIIAKKTGSMFSKESIAKAKEIKDSGIMDNDDAFKKLMGTYSAMGIKL</sequence>
<evidence type="ECO:0000313" key="2">
    <source>
        <dbReference type="Proteomes" id="UP000185003"/>
    </source>
</evidence>